<accession>A0A3N4YPT4</accession>
<dbReference type="AlphaFoldDB" id="A0A3N4YPT4"/>
<gene>
    <name evidence="2" type="ORF">EDD34_2105</name>
</gene>
<reference evidence="2 3" key="1">
    <citation type="submission" date="2018-11" db="EMBL/GenBank/DDBJ databases">
        <title>Sequencing the genomes of 1000 actinobacteria strains.</title>
        <authorList>
            <person name="Klenk H.-P."/>
        </authorList>
    </citation>
    <scope>NUCLEOTIDE SEQUENCE [LARGE SCALE GENOMIC DNA]</scope>
    <source>
        <strain evidence="2 3">DSM 15700</strain>
    </source>
</reference>
<evidence type="ECO:0000313" key="2">
    <source>
        <dbReference type="EMBL" id="RPF21476.1"/>
    </source>
</evidence>
<dbReference type="OrthoDB" id="4133219at2"/>
<sequence>MHATPRTDVRLDDLTGLTPLAATTTSHDLRPIYATVREAWGPVAPVELSDGVPAWLVLDYADVVRVLREPATFSRDVAHWRAFGDGRVRLGTGLHAFFSPRSNAYYTDGDQNIRLRAVVDDAFECVDEKLLAREVRRACDRILDHIAPHGTADLVPSYTALVPSLAVAAMYGLGPDLAADMLIWASDIFSNTERAVPAFLALNTMLQAEIDRRRVHPTSDVLSALVHHPARLNSTELLDTAQMIQSAGHEMSVAWTTTTLAHLLADAAFAGRVAGGRLGIDEALSTVLVHASPTWNTPCRFATADTEVAGRAIHRGDAVVTAVAEATLAVHRDADQIWSADSRAHLAFGAGPHHCPANRLARIIVKVAVEQAIVRLPGLRLTIPAAELGYGPSLWSRSAPTLPVTFQPTHLAANPDLPLPGALSATATEP</sequence>
<evidence type="ECO:0000313" key="3">
    <source>
        <dbReference type="Proteomes" id="UP000280501"/>
    </source>
</evidence>
<dbReference type="PANTHER" id="PTHR46696:SF1">
    <property type="entry name" value="CYTOCHROME P450 YJIB-RELATED"/>
    <property type="match status" value="1"/>
</dbReference>
<dbReference type="Proteomes" id="UP000280501">
    <property type="component" value="Unassembled WGS sequence"/>
</dbReference>
<comment type="caution">
    <text evidence="2">The sequence shown here is derived from an EMBL/GenBank/DDBJ whole genome shotgun (WGS) entry which is preliminary data.</text>
</comment>
<dbReference type="PANTHER" id="PTHR46696">
    <property type="entry name" value="P450, PUTATIVE (EUROFUNG)-RELATED"/>
    <property type="match status" value="1"/>
</dbReference>
<dbReference type="PRINTS" id="PR00359">
    <property type="entry name" value="BP450"/>
</dbReference>
<organism evidence="2 3">
    <name type="scientific">Myceligenerans xiligouense</name>
    <dbReference type="NCBI Taxonomy" id="253184"/>
    <lineage>
        <taxon>Bacteria</taxon>
        <taxon>Bacillati</taxon>
        <taxon>Actinomycetota</taxon>
        <taxon>Actinomycetes</taxon>
        <taxon>Micrococcales</taxon>
        <taxon>Promicromonosporaceae</taxon>
        <taxon>Myceligenerans</taxon>
    </lineage>
</organism>
<dbReference type="RefSeq" id="WP_123814509.1">
    <property type="nucleotide sequence ID" value="NZ_RKQZ01000001.1"/>
</dbReference>
<dbReference type="SUPFAM" id="SSF48264">
    <property type="entry name" value="Cytochrome P450"/>
    <property type="match status" value="1"/>
</dbReference>
<dbReference type="GO" id="GO:0016705">
    <property type="term" value="F:oxidoreductase activity, acting on paired donors, with incorporation or reduction of molecular oxygen"/>
    <property type="evidence" value="ECO:0007669"/>
    <property type="project" value="InterPro"/>
</dbReference>
<dbReference type="PROSITE" id="PS00086">
    <property type="entry name" value="CYTOCHROME_P450"/>
    <property type="match status" value="1"/>
</dbReference>
<dbReference type="GO" id="GO:0020037">
    <property type="term" value="F:heme binding"/>
    <property type="evidence" value="ECO:0007669"/>
    <property type="project" value="InterPro"/>
</dbReference>
<proteinExistence type="inferred from homology"/>
<protein>
    <submittedName>
        <fullName evidence="2">Cytochrome P450</fullName>
    </submittedName>
</protein>
<dbReference type="InterPro" id="IPR002397">
    <property type="entry name" value="Cyt_P450_B"/>
</dbReference>
<dbReference type="Gene3D" id="1.10.630.10">
    <property type="entry name" value="Cytochrome P450"/>
    <property type="match status" value="1"/>
</dbReference>
<evidence type="ECO:0000256" key="1">
    <source>
        <dbReference type="ARBA" id="ARBA00010617"/>
    </source>
</evidence>
<dbReference type="GO" id="GO:0005506">
    <property type="term" value="F:iron ion binding"/>
    <property type="evidence" value="ECO:0007669"/>
    <property type="project" value="InterPro"/>
</dbReference>
<dbReference type="GO" id="GO:0004497">
    <property type="term" value="F:monooxygenase activity"/>
    <property type="evidence" value="ECO:0007669"/>
    <property type="project" value="InterPro"/>
</dbReference>
<keyword evidence="3" id="KW-1185">Reference proteome</keyword>
<comment type="similarity">
    <text evidence="1">Belongs to the cytochrome P450 family.</text>
</comment>
<dbReference type="EMBL" id="RKQZ01000001">
    <property type="protein sequence ID" value="RPF21476.1"/>
    <property type="molecule type" value="Genomic_DNA"/>
</dbReference>
<dbReference type="InterPro" id="IPR017972">
    <property type="entry name" value="Cyt_P450_CS"/>
</dbReference>
<name>A0A3N4YPT4_9MICO</name>
<dbReference type="InterPro" id="IPR036396">
    <property type="entry name" value="Cyt_P450_sf"/>
</dbReference>